<dbReference type="Proteomes" id="UP000319908">
    <property type="component" value="Unassembled WGS sequence"/>
</dbReference>
<gene>
    <name evidence="1" type="ORF">Poly21_07710</name>
</gene>
<protein>
    <submittedName>
        <fullName evidence="1">Uncharacterized protein</fullName>
    </submittedName>
</protein>
<proteinExistence type="predicted"/>
<name>A0A5C6C3L5_9BACT</name>
<comment type="caution">
    <text evidence="1">The sequence shown here is derived from an EMBL/GenBank/DDBJ whole genome shotgun (WGS) entry which is preliminary data.</text>
</comment>
<accession>A0A5C6C3L5</accession>
<evidence type="ECO:0000313" key="2">
    <source>
        <dbReference type="Proteomes" id="UP000319908"/>
    </source>
</evidence>
<keyword evidence="2" id="KW-1185">Reference proteome</keyword>
<dbReference type="OrthoDB" id="9820611at2"/>
<dbReference type="AlphaFoldDB" id="A0A5C6C3L5"/>
<evidence type="ECO:0000313" key="1">
    <source>
        <dbReference type="EMBL" id="TWU18607.1"/>
    </source>
</evidence>
<dbReference type="EMBL" id="SJPU01000001">
    <property type="protein sequence ID" value="TWU18607.1"/>
    <property type="molecule type" value="Genomic_DNA"/>
</dbReference>
<dbReference type="RefSeq" id="WP_146405629.1">
    <property type="nucleotide sequence ID" value="NZ_SJPU01000001.1"/>
</dbReference>
<reference evidence="1 2" key="1">
    <citation type="journal article" date="2020" name="Antonie Van Leeuwenhoek">
        <title>Rhodopirellula heiligendammensis sp. nov., Rhodopirellula pilleata sp. nov., and Rhodopirellula solitaria sp. nov. isolated from natural or artificial marine surfaces in Northern Germany and California, USA, and emended description of the genus Rhodopirellula.</title>
        <authorList>
            <person name="Kallscheuer N."/>
            <person name="Wiegand S."/>
            <person name="Jogler M."/>
            <person name="Boedeker C."/>
            <person name="Peeters S.H."/>
            <person name="Rast P."/>
            <person name="Heuer A."/>
            <person name="Jetten M.S.M."/>
            <person name="Rohde M."/>
            <person name="Jogler C."/>
        </authorList>
    </citation>
    <scope>NUCLEOTIDE SEQUENCE [LARGE SCALE GENOMIC DNA]</scope>
    <source>
        <strain evidence="1 2">Poly21</strain>
    </source>
</reference>
<sequence>MPRQTIQQQIDAFTSERRLSIAHPLQRYLGSGCCASLPRHAKLHWRGLLQPKSGAVNGRWMVDERLLPTVPPSGRKSEFEPHDEAILCHCKPLDDTHEKIGSENRYPDIPDRWDIYLLMRHQYNAIAFTGKKIAAVIRRTPATHRTILNLRDWETDPAGGRYRRTRVKSQLRRRLGRIPYPHEIERAHAKTALIHLGFKLPGKPKERHGSWPGLLKNLGFEVEITKGIGPTPHVAMSTKMISAYRERYPDREGYV</sequence>
<organism evidence="1 2">
    <name type="scientific">Allorhodopirellula heiligendammensis</name>
    <dbReference type="NCBI Taxonomy" id="2714739"/>
    <lineage>
        <taxon>Bacteria</taxon>
        <taxon>Pseudomonadati</taxon>
        <taxon>Planctomycetota</taxon>
        <taxon>Planctomycetia</taxon>
        <taxon>Pirellulales</taxon>
        <taxon>Pirellulaceae</taxon>
        <taxon>Allorhodopirellula</taxon>
    </lineage>
</organism>